<dbReference type="Pfam" id="PF00581">
    <property type="entry name" value="Rhodanese"/>
    <property type="match status" value="1"/>
</dbReference>
<dbReference type="EMBL" id="JAJNEC010000003">
    <property type="protein sequence ID" value="MCD2421675.1"/>
    <property type="molecule type" value="Genomic_DNA"/>
</dbReference>
<name>A0ABS8PLC9_9BACT</name>
<dbReference type="InterPro" id="IPR036873">
    <property type="entry name" value="Rhodanese-like_dom_sf"/>
</dbReference>
<dbReference type="RefSeq" id="WP_231002580.1">
    <property type="nucleotide sequence ID" value="NZ_JAJNEC010000003.1"/>
</dbReference>
<organism evidence="3 4">
    <name type="scientific">Niabella pedocola</name>
    <dbReference type="NCBI Taxonomy" id="1752077"/>
    <lineage>
        <taxon>Bacteria</taxon>
        <taxon>Pseudomonadati</taxon>
        <taxon>Bacteroidota</taxon>
        <taxon>Chitinophagia</taxon>
        <taxon>Chitinophagales</taxon>
        <taxon>Chitinophagaceae</taxon>
        <taxon>Niabella</taxon>
    </lineage>
</organism>
<keyword evidence="4" id="KW-1185">Reference proteome</keyword>
<proteinExistence type="predicted"/>
<dbReference type="NCBIfam" id="NF008750">
    <property type="entry name" value="PRK11784.1-2"/>
    <property type="match status" value="1"/>
</dbReference>
<evidence type="ECO:0000259" key="2">
    <source>
        <dbReference type="PROSITE" id="PS50206"/>
    </source>
</evidence>
<feature type="domain" description="Rhodanese" evidence="2">
    <location>
        <begin position="19"/>
        <end position="134"/>
    </location>
</feature>
<dbReference type="SMART" id="SM00450">
    <property type="entry name" value="RHOD"/>
    <property type="match status" value="1"/>
</dbReference>
<dbReference type="EC" id="2.5.1.-" evidence="3"/>
<dbReference type="GO" id="GO:0016740">
    <property type="term" value="F:transferase activity"/>
    <property type="evidence" value="ECO:0007669"/>
    <property type="project" value="UniProtKB-KW"/>
</dbReference>
<dbReference type="InterPro" id="IPR016130">
    <property type="entry name" value="Tyr_Pase_AS"/>
</dbReference>
<dbReference type="InterPro" id="IPR001307">
    <property type="entry name" value="Thiosulphate_STrfase_CS"/>
</dbReference>
<keyword evidence="3" id="KW-0808">Transferase</keyword>
<protein>
    <submittedName>
        <fullName evidence="3">tRNA 2-selenouridine(34) synthase MnmH</fullName>
        <ecNumber evidence="3">2.5.1.-</ecNumber>
    </submittedName>
</protein>
<dbReference type="Gene3D" id="3.40.250.10">
    <property type="entry name" value="Rhodanese-like domain"/>
    <property type="match status" value="1"/>
</dbReference>
<evidence type="ECO:0000256" key="1">
    <source>
        <dbReference type="ARBA" id="ARBA00023266"/>
    </source>
</evidence>
<reference evidence="3 4" key="1">
    <citation type="submission" date="2021-11" db="EMBL/GenBank/DDBJ databases">
        <title>Genomic of Niabella pedocola.</title>
        <authorList>
            <person name="Wu T."/>
        </authorList>
    </citation>
    <scope>NUCLEOTIDE SEQUENCE [LARGE SCALE GENOMIC DNA]</scope>
    <source>
        <strain evidence="3 4">JCM 31011</strain>
    </source>
</reference>
<dbReference type="SUPFAM" id="SSF52821">
    <property type="entry name" value="Rhodanese/Cell cycle control phosphatase"/>
    <property type="match status" value="1"/>
</dbReference>
<dbReference type="PROSITE" id="PS50206">
    <property type="entry name" value="RHODANESE_3"/>
    <property type="match status" value="1"/>
</dbReference>
<evidence type="ECO:0000313" key="3">
    <source>
        <dbReference type="EMBL" id="MCD2421675.1"/>
    </source>
</evidence>
<accession>A0ABS8PLC9</accession>
<keyword evidence="1" id="KW-0711">Selenium</keyword>
<dbReference type="PANTHER" id="PTHR30401:SF0">
    <property type="entry name" value="TRNA 2-SELENOURIDINE SYNTHASE"/>
    <property type="match status" value="1"/>
</dbReference>
<evidence type="ECO:0000313" key="4">
    <source>
        <dbReference type="Proteomes" id="UP001199816"/>
    </source>
</evidence>
<dbReference type="PANTHER" id="PTHR30401">
    <property type="entry name" value="TRNA 2-SELENOURIDINE SYNTHASE"/>
    <property type="match status" value="1"/>
</dbReference>
<dbReference type="NCBIfam" id="NF008752">
    <property type="entry name" value="PRK11784.1-4"/>
    <property type="match status" value="1"/>
</dbReference>
<dbReference type="Proteomes" id="UP001199816">
    <property type="component" value="Unassembled WGS sequence"/>
</dbReference>
<dbReference type="InterPro" id="IPR001763">
    <property type="entry name" value="Rhodanese-like_dom"/>
</dbReference>
<dbReference type="InterPro" id="IPR017582">
    <property type="entry name" value="SelU"/>
</dbReference>
<dbReference type="PROSITE" id="PS00383">
    <property type="entry name" value="TYR_PHOSPHATASE_1"/>
    <property type="match status" value="1"/>
</dbReference>
<dbReference type="NCBIfam" id="TIGR03167">
    <property type="entry name" value="tRNA_sel_U_synt"/>
    <property type="match status" value="1"/>
</dbReference>
<dbReference type="Pfam" id="PF26341">
    <property type="entry name" value="AAA_SelU"/>
    <property type="match status" value="1"/>
</dbReference>
<dbReference type="PROSITE" id="PS00380">
    <property type="entry name" value="RHODANESE_1"/>
    <property type="match status" value="1"/>
</dbReference>
<gene>
    <name evidence="3" type="primary">mnmH</name>
    <name evidence="3" type="ORF">LQ567_02810</name>
</gene>
<sequence>MTQTITINHWIQEAQILPLVDVRTPAEFTQGHIPGAVNVPLFSNEERAQVGTTYKQVSREAAILLGFELTGPKWAGFIRQCLQIAPGKRIAVHCWRGGMRSGAMAWALGLYGFEVYTITGGYKSYRRWAHRQFERSYNIRVLGGMTGSGKTRLLQYMKKQGQQVIDLEELAQHQGSSYGTMNKMVQPTQEQFENDLAWQLKDMHPEPLLWLEDECQKIGKRSIPLSLWQQMRTALLIDLQVSLEQRVATLLRDYGHLDPDFLAESTERIHKRLGPLQTKQAVAAIREGRMNDFIRVALVYYDKAYRKGLAMRPPGNVFELQTSGEDMPADYQRLVAFTEAFSTP</sequence>
<comment type="caution">
    <text evidence="3">The sequence shown here is derived from an EMBL/GenBank/DDBJ whole genome shotgun (WGS) entry which is preliminary data.</text>
</comment>
<dbReference type="InterPro" id="IPR058840">
    <property type="entry name" value="AAA_SelU"/>
</dbReference>